<dbReference type="InterPro" id="IPR051490">
    <property type="entry name" value="THEM6_lcsJ_thioesterase"/>
</dbReference>
<accession>A0ABP9HL87</accession>
<dbReference type="SUPFAM" id="SSF54637">
    <property type="entry name" value="Thioesterase/thiol ester dehydrase-isomerase"/>
    <property type="match status" value="1"/>
</dbReference>
<comment type="caution">
    <text evidence="1">The sequence shown here is derived from an EMBL/GenBank/DDBJ whole genome shotgun (WGS) entry which is preliminary data.</text>
</comment>
<dbReference type="Gene3D" id="3.10.129.10">
    <property type="entry name" value="Hotdog Thioesterase"/>
    <property type="match status" value="1"/>
</dbReference>
<sequence length="178" mass="21034">MRWIRLLLTLVKAKLKPKANATDTFVISFRVWITDIDVYIMNHAAILTVMETGRLDLMVRSNFFKIASKNKWYFPSQAISVQYYRPLKIFQKAQLHTRISYIDEKWIYVEQKIVRNEKIVATCLVKSTIKKGRETIPTSEIIDLLKIKNVPTKRYDLINTYELESAQMSSRLVDNWKE</sequence>
<dbReference type="Pfam" id="PF13279">
    <property type="entry name" value="4HBT_2"/>
    <property type="match status" value="1"/>
</dbReference>
<dbReference type="RefSeq" id="WP_345169266.1">
    <property type="nucleotide sequence ID" value="NZ_BAABJK010000009.1"/>
</dbReference>
<dbReference type="Proteomes" id="UP001501692">
    <property type="component" value="Unassembled WGS sequence"/>
</dbReference>
<evidence type="ECO:0008006" key="3">
    <source>
        <dbReference type="Google" id="ProtNLM"/>
    </source>
</evidence>
<name>A0ABP9HL87_9FLAO</name>
<evidence type="ECO:0000313" key="1">
    <source>
        <dbReference type="EMBL" id="GAA4973581.1"/>
    </source>
</evidence>
<reference evidence="2" key="1">
    <citation type="journal article" date="2019" name="Int. J. Syst. Evol. Microbiol.">
        <title>The Global Catalogue of Microorganisms (GCM) 10K type strain sequencing project: providing services to taxonomists for standard genome sequencing and annotation.</title>
        <authorList>
            <consortium name="The Broad Institute Genomics Platform"/>
            <consortium name="The Broad Institute Genome Sequencing Center for Infectious Disease"/>
            <person name="Wu L."/>
            <person name="Ma J."/>
        </authorList>
    </citation>
    <scope>NUCLEOTIDE SEQUENCE [LARGE SCALE GENOMIC DNA]</scope>
    <source>
        <strain evidence="2">JCM 18287</strain>
    </source>
</reference>
<protein>
    <recommendedName>
        <fullName evidence="3">Thioesterase</fullName>
    </recommendedName>
</protein>
<keyword evidence="2" id="KW-1185">Reference proteome</keyword>
<dbReference type="PANTHER" id="PTHR12475">
    <property type="match status" value="1"/>
</dbReference>
<gene>
    <name evidence="1" type="ORF">GCM10023315_25050</name>
</gene>
<dbReference type="CDD" id="cd00586">
    <property type="entry name" value="4HBT"/>
    <property type="match status" value="1"/>
</dbReference>
<proteinExistence type="predicted"/>
<dbReference type="EMBL" id="BAABJK010000009">
    <property type="protein sequence ID" value="GAA4973581.1"/>
    <property type="molecule type" value="Genomic_DNA"/>
</dbReference>
<organism evidence="1 2">
    <name type="scientific">Algibacter aquimarinus</name>
    <dbReference type="NCBI Taxonomy" id="1136748"/>
    <lineage>
        <taxon>Bacteria</taxon>
        <taxon>Pseudomonadati</taxon>
        <taxon>Bacteroidota</taxon>
        <taxon>Flavobacteriia</taxon>
        <taxon>Flavobacteriales</taxon>
        <taxon>Flavobacteriaceae</taxon>
        <taxon>Algibacter</taxon>
    </lineage>
</organism>
<dbReference type="PANTHER" id="PTHR12475:SF4">
    <property type="entry name" value="PROTEIN THEM6"/>
    <property type="match status" value="1"/>
</dbReference>
<evidence type="ECO:0000313" key="2">
    <source>
        <dbReference type="Proteomes" id="UP001501692"/>
    </source>
</evidence>
<dbReference type="InterPro" id="IPR029069">
    <property type="entry name" value="HotDog_dom_sf"/>
</dbReference>